<dbReference type="Proteomes" id="UP001054945">
    <property type="component" value="Unassembled WGS sequence"/>
</dbReference>
<gene>
    <name evidence="1" type="primary">Tf2-6_161</name>
    <name evidence="1" type="ORF">CEXT_127381</name>
</gene>
<dbReference type="AlphaFoldDB" id="A0AAV4Y2Z2"/>
<dbReference type="GO" id="GO:0003964">
    <property type="term" value="F:RNA-directed DNA polymerase activity"/>
    <property type="evidence" value="ECO:0007669"/>
    <property type="project" value="UniProtKB-KW"/>
</dbReference>
<comment type="caution">
    <text evidence="1">The sequence shown here is derived from an EMBL/GenBank/DDBJ whole genome shotgun (WGS) entry which is preliminary data.</text>
</comment>
<dbReference type="EMBL" id="BPLR01001220">
    <property type="protein sequence ID" value="GIZ00899.1"/>
    <property type="molecule type" value="Genomic_DNA"/>
</dbReference>
<sequence length="221" mass="24769">MNQGVLYRYAPESESEEPQLVAPEHERTLIIQEHHDALSTVHYETERNIQLNSHSILVDKNEKIHLFIHKYVSNPAEIALIAIDMNNQKLSGLLQTLVQSKKFEVISIDHFNPLPESKDDDSQVPAGVVPLALKNFHHTSSVSPTRSLRKRGHPLAKTGKTVRSAGFAMKRFRPPDHECGPCSRYWYGRDGPVDRTQNSLGSVNAIFRKLGMAPISSANSS</sequence>
<keyword evidence="2" id="KW-1185">Reference proteome</keyword>
<evidence type="ECO:0000313" key="2">
    <source>
        <dbReference type="Proteomes" id="UP001054945"/>
    </source>
</evidence>
<reference evidence="1 2" key="1">
    <citation type="submission" date="2021-06" db="EMBL/GenBank/DDBJ databases">
        <title>Caerostris extrusa draft genome.</title>
        <authorList>
            <person name="Kono N."/>
            <person name="Arakawa K."/>
        </authorList>
    </citation>
    <scope>NUCLEOTIDE SEQUENCE [LARGE SCALE GENOMIC DNA]</scope>
</reference>
<keyword evidence="1" id="KW-0808">Transferase</keyword>
<evidence type="ECO:0000313" key="1">
    <source>
        <dbReference type="EMBL" id="GIZ00899.1"/>
    </source>
</evidence>
<keyword evidence="1" id="KW-0548">Nucleotidyltransferase</keyword>
<organism evidence="1 2">
    <name type="scientific">Caerostris extrusa</name>
    <name type="common">Bark spider</name>
    <name type="synonym">Caerostris bankana</name>
    <dbReference type="NCBI Taxonomy" id="172846"/>
    <lineage>
        <taxon>Eukaryota</taxon>
        <taxon>Metazoa</taxon>
        <taxon>Ecdysozoa</taxon>
        <taxon>Arthropoda</taxon>
        <taxon>Chelicerata</taxon>
        <taxon>Arachnida</taxon>
        <taxon>Araneae</taxon>
        <taxon>Araneomorphae</taxon>
        <taxon>Entelegynae</taxon>
        <taxon>Araneoidea</taxon>
        <taxon>Araneidae</taxon>
        <taxon>Caerostris</taxon>
    </lineage>
</organism>
<proteinExistence type="predicted"/>
<accession>A0AAV4Y2Z2</accession>
<protein>
    <submittedName>
        <fullName evidence="1">Reverse transcriptase</fullName>
    </submittedName>
</protein>
<keyword evidence="1" id="KW-0695">RNA-directed DNA polymerase</keyword>
<name>A0AAV4Y2Z2_CAEEX</name>